<dbReference type="SUPFAM" id="SSF110087">
    <property type="entry name" value="DR1885-like metal-binding protein"/>
    <property type="match status" value="1"/>
</dbReference>
<name>A0A7W8YB10_9MICC</name>
<dbReference type="AlphaFoldDB" id="A0A7W8YB10"/>
<dbReference type="InterPro" id="IPR036182">
    <property type="entry name" value="PCuAC_sf"/>
</dbReference>
<dbReference type="PANTHER" id="PTHR36302:SF1">
    <property type="entry name" value="COPPER CHAPERONE PCU(A)C"/>
    <property type="match status" value="1"/>
</dbReference>
<dbReference type="Pfam" id="PF04314">
    <property type="entry name" value="PCuAC"/>
    <property type="match status" value="1"/>
</dbReference>
<keyword evidence="1" id="KW-0732">Signal</keyword>
<reference evidence="2 3" key="1">
    <citation type="submission" date="2020-08" db="EMBL/GenBank/DDBJ databases">
        <title>Sequencing the genomes of 1000 actinobacteria strains.</title>
        <authorList>
            <person name="Klenk H.-P."/>
        </authorList>
    </citation>
    <scope>NUCLEOTIDE SEQUENCE [LARGE SCALE GENOMIC DNA]</scope>
    <source>
        <strain evidence="2 3">DSM 23694</strain>
    </source>
</reference>
<dbReference type="Gene3D" id="2.60.40.1890">
    <property type="entry name" value="PCu(A)C copper chaperone"/>
    <property type="match status" value="1"/>
</dbReference>
<feature type="chain" id="PRO_5039389730" description="Copper chaperone PCu(A)C" evidence="1">
    <location>
        <begin position="32"/>
        <end position="190"/>
    </location>
</feature>
<comment type="caution">
    <text evidence="2">The sequence shown here is derived from an EMBL/GenBank/DDBJ whole genome shotgun (WGS) entry which is preliminary data.</text>
</comment>
<gene>
    <name evidence="2" type="ORF">BKA12_001005</name>
</gene>
<feature type="signal peptide" evidence="1">
    <location>
        <begin position="1"/>
        <end position="31"/>
    </location>
</feature>
<accession>A0A7W8YB10</accession>
<dbReference type="InterPro" id="IPR007410">
    <property type="entry name" value="LpqE-like"/>
</dbReference>
<dbReference type="RefSeq" id="WP_246361604.1">
    <property type="nucleotide sequence ID" value="NZ_JACHBL010000001.1"/>
</dbReference>
<proteinExistence type="predicted"/>
<evidence type="ECO:0008006" key="4">
    <source>
        <dbReference type="Google" id="ProtNLM"/>
    </source>
</evidence>
<sequence length="190" mass="19501">MQYFNINSGTTVSRPSRLVRVLGLATAAAFALTACGAASSEQASPSTASTTVAAADKTAALVIHNAWVKAASSGMTAAFGEIENSSDQPIQVVAARSSAAGEVQLHETKPDSNGAMMMSEVKGGFTIPAHGTLTLEPGANHLMFMGVKTALKPGDDVTVTLEFADASTFEFTAPVKDFAGANESYSHGTK</sequence>
<organism evidence="2 3">
    <name type="scientific">Neomicrococcus lactis</name>
    <dbReference type="NCBI Taxonomy" id="732241"/>
    <lineage>
        <taxon>Bacteria</taxon>
        <taxon>Bacillati</taxon>
        <taxon>Actinomycetota</taxon>
        <taxon>Actinomycetes</taxon>
        <taxon>Micrococcales</taxon>
        <taxon>Micrococcaceae</taxon>
        <taxon>Neomicrococcus</taxon>
    </lineage>
</organism>
<evidence type="ECO:0000313" key="2">
    <source>
        <dbReference type="EMBL" id="MBB5597925.1"/>
    </source>
</evidence>
<dbReference type="EMBL" id="JACHBL010000001">
    <property type="protein sequence ID" value="MBB5597925.1"/>
    <property type="molecule type" value="Genomic_DNA"/>
</dbReference>
<evidence type="ECO:0000313" key="3">
    <source>
        <dbReference type="Proteomes" id="UP000523863"/>
    </source>
</evidence>
<dbReference type="Proteomes" id="UP000523863">
    <property type="component" value="Unassembled WGS sequence"/>
</dbReference>
<dbReference type="PANTHER" id="PTHR36302">
    <property type="entry name" value="BLR7088 PROTEIN"/>
    <property type="match status" value="1"/>
</dbReference>
<protein>
    <recommendedName>
        <fullName evidence="4">Copper chaperone PCu(A)C</fullName>
    </recommendedName>
</protein>
<evidence type="ECO:0000256" key="1">
    <source>
        <dbReference type="SAM" id="SignalP"/>
    </source>
</evidence>
<dbReference type="InterPro" id="IPR058248">
    <property type="entry name" value="Lxx211020-like"/>
</dbReference>
<keyword evidence="3" id="KW-1185">Reference proteome</keyword>